<protein>
    <submittedName>
        <fullName evidence="2">Uncharacterized protein</fullName>
    </submittedName>
</protein>
<organism evidence="2">
    <name type="scientific">Rhizophora mucronata</name>
    <name type="common">Asiatic mangrove</name>
    <dbReference type="NCBI Taxonomy" id="61149"/>
    <lineage>
        <taxon>Eukaryota</taxon>
        <taxon>Viridiplantae</taxon>
        <taxon>Streptophyta</taxon>
        <taxon>Embryophyta</taxon>
        <taxon>Tracheophyta</taxon>
        <taxon>Spermatophyta</taxon>
        <taxon>Magnoliopsida</taxon>
        <taxon>eudicotyledons</taxon>
        <taxon>Gunneridae</taxon>
        <taxon>Pentapetalae</taxon>
        <taxon>rosids</taxon>
        <taxon>fabids</taxon>
        <taxon>Malpighiales</taxon>
        <taxon>Rhizophoraceae</taxon>
        <taxon>Rhizophora</taxon>
    </lineage>
</organism>
<keyword evidence="1" id="KW-1133">Transmembrane helix</keyword>
<evidence type="ECO:0000256" key="1">
    <source>
        <dbReference type="SAM" id="Phobius"/>
    </source>
</evidence>
<reference evidence="2" key="1">
    <citation type="submission" date="2018-02" db="EMBL/GenBank/DDBJ databases">
        <title>Rhizophora mucronata_Transcriptome.</title>
        <authorList>
            <person name="Meera S.P."/>
            <person name="Sreeshan A."/>
            <person name="Augustine A."/>
        </authorList>
    </citation>
    <scope>NUCLEOTIDE SEQUENCE</scope>
    <source>
        <tissue evidence="2">Leaf</tissue>
    </source>
</reference>
<proteinExistence type="predicted"/>
<keyword evidence="1" id="KW-0812">Transmembrane</keyword>
<sequence length="49" mass="5700">MLFTFHYFKTKNTKNVNQKQSINSSLIFVYTLVYAVCSFARSIPVAIHQ</sequence>
<accession>A0A2P2NBG4</accession>
<feature type="transmembrane region" description="Helical" evidence="1">
    <location>
        <begin position="21"/>
        <end position="43"/>
    </location>
</feature>
<keyword evidence="1" id="KW-0472">Membrane</keyword>
<dbReference type="EMBL" id="GGEC01059317">
    <property type="protein sequence ID" value="MBX39801.1"/>
    <property type="molecule type" value="Transcribed_RNA"/>
</dbReference>
<evidence type="ECO:0000313" key="2">
    <source>
        <dbReference type="EMBL" id="MBX39801.1"/>
    </source>
</evidence>
<dbReference type="AlphaFoldDB" id="A0A2P2NBG4"/>
<name>A0A2P2NBG4_RHIMU</name>